<protein>
    <submittedName>
        <fullName evidence="2">Uncharacterized protein</fullName>
    </submittedName>
</protein>
<evidence type="ECO:0000313" key="2">
    <source>
        <dbReference type="EMBL" id="EZA57124.1"/>
    </source>
</evidence>
<dbReference type="Proteomes" id="UP000053097">
    <property type="component" value="Unassembled WGS sequence"/>
</dbReference>
<evidence type="ECO:0000313" key="3">
    <source>
        <dbReference type="Proteomes" id="UP000053097"/>
    </source>
</evidence>
<proteinExistence type="predicted"/>
<name>A0A026WPX1_OOCBI</name>
<organism evidence="2 3">
    <name type="scientific">Ooceraea biroi</name>
    <name type="common">Clonal raider ant</name>
    <name type="synonym">Cerapachys biroi</name>
    <dbReference type="NCBI Taxonomy" id="2015173"/>
    <lineage>
        <taxon>Eukaryota</taxon>
        <taxon>Metazoa</taxon>
        <taxon>Ecdysozoa</taxon>
        <taxon>Arthropoda</taxon>
        <taxon>Hexapoda</taxon>
        <taxon>Insecta</taxon>
        <taxon>Pterygota</taxon>
        <taxon>Neoptera</taxon>
        <taxon>Endopterygota</taxon>
        <taxon>Hymenoptera</taxon>
        <taxon>Apocrita</taxon>
        <taxon>Aculeata</taxon>
        <taxon>Formicoidea</taxon>
        <taxon>Formicidae</taxon>
        <taxon>Dorylinae</taxon>
        <taxon>Ooceraea</taxon>
    </lineage>
</organism>
<accession>A0A026WPX1</accession>
<evidence type="ECO:0000256" key="1">
    <source>
        <dbReference type="SAM" id="Phobius"/>
    </source>
</evidence>
<dbReference type="AlphaFoldDB" id="A0A026WPX1"/>
<keyword evidence="1" id="KW-0472">Membrane</keyword>
<keyword evidence="1" id="KW-1133">Transmembrane helix</keyword>
<gene>
    <name evidence="2" type="ORF">X777_01730</name>
</gene>
<reference evidence="2 3" key="1">
    <citation type="journal article" date="2014" name="Curr. Biol.">
        <title>The genome of the clonal raider ant Cerapachys biroi.</title>
        <authorList>
            <person name="Oxley P.R."/>
            <person name="Ji L."/>
            <person name="Fetter-Pruneda I."/>
            <person name="McKenzie S.K."/>
            <person name="Li C."/>
            <person name="Hu H."/>
            <person name="Zhang G."/>
            <person name="Kronauer D.J."/>
        </authorList>
    </citation>
    <scope>NUCLEOTIDE SEQUENCE [LARGE SCALE GENOMIC DNA]</scope>
</reference>
<keyword evidence="1" id="KW-0812">Transmembrane</keyword>
<dbReference type="EMBL" id="KK107152">
    <property type="protein sequence ID" value="EZA57124.1"/>
    <property type="molecule type" value="Genomic_DNA"/>
</dbReference>
<keyword evidence="3" id="KW-1185">Reference proteome</keyword>
<sequence length="55" mass="6192">MPPPMLTTPQHPDVYKTPGIFAVRPMSVTTTSAAFYYAITLRSWQMSRTNGCKSR</sequence>
<feature type="transmembrane region" description="Helical" evidence="1">
    <location>
        <begin position="20"/>
        <end position="39"/>
    </location>
</feature>